<reference evidence="1" key="1">
    <citation type="journal article" date="2015" name="Nature">
        <title>Complex archaea that bridge the gap between prokaryotes and eukaryotes.</title>
        <authorList>
            <person name="Spang A."/>
            <person name="Saw J.H."/>
            <person name="Jorgensen S.L."/>
            <person name="Zaremba-Niedzwiedzka K."/>
            <person name="Martijn J."/>
            <person name="Lind A.E."/>
            <person name="van Eijk R."/>
            <person name="Schleper C."/>
            <person name="Guy L."/>
            <person name="Ettema T.J."/>
        </authorList>
    </citation>
    <scope>NUCLEOTIDE SEQUENCE</scope>
</reference>
<organism evidence="1">
    <name type="scientific">marine sediment metagenome</name>
    <dbReference type="NCBI Taxonomy" id="412755"/>
    <lineage>
        <taxon>unclassified sequences</taxon>
        <taxon>metagenomes</taxon>
        <taxon>ecological metagenomes</taxon>
    </lineage>
</organism>
<dbReference type="EMBL" id="LAZR01020815">
    <property type="protein sequence ID" value="KKL87521.1"/>
    <property type="molecule type" value="Genomic_DNA"/>
</dbReference>
<gene>
    <name evidence="1" type="ORF">LCGC14_1933860</name>
</gene>
<name>A0A0F9GAL2_9ZZZZ</name>
<comment type="caution">
    <text evidence="1">The sequence shown here is derived from an EMBL/GenBank/DDBJ whole genome shotgun (WGS) entry which is preliminary data.</text>
</comment>
<accession>A0A0F9GAL2</accession>
<dbReference type="AlphaFoldDB" id="A0A0F9GAL2"/>
<evidence type="ECO:0000313" key="1">
    <source>
        <dbReference type="EMBL" id="KKL87521.1"/>
    </source>
</evidence>
<protein>
    <submittedName>
        <fullName evidence="1">Uncharacterized protein</fullName>
    </submittedName>
</protein>
<proteinExistence type="predicted"/>
<sequence>MTEEEAKLIAKIIANKFNEILYNTIDDKKPRSIQLVKDIQLEYSNQLDTIMKALDKL</sequence>